<protein>
    <recommendedName>
        <fullName evidence="2">Thymidylate kinase</fullName>
    </recommendedName>
</protein>
<sequence length="254" mass="28991">MRPTGTATLRVRIRWQVRYESSKLVGWKGRSIFHSELLLPVQKSSSTMQVTYDSSCHMFITFEGPDGSGKSTLARMVADIMPATYLPSIPDFMNSSRELADSLSSSDRFLFYHTCNSMRSRKIGKMLTETQSVVLDRYFHTTATYHQITLNVSLEGYLKHCLEPLNYTQPDALVFVNASPDIRRARLGKRRPNMWDEISFDNRIVEGYLEFLELAACPVISIDTTDMDPTRSAEVIFTGLNKIRPGLKMRLEID</sequence>
<comment type="caution">
    <text evidence="6">The sequence shown here is derived from an EMBL/GenBank/DDBJ whole genome shotgun (WGS) entry which is preliminary data.</text>
</comment>
<evidence type="ECO:0000313" key="7">
    <source>
        <dbReference type="Proteomes" id="UP001611450"/>
    </source>
</evidence>
<dbReference type="RefSeq" id="WP_396953482.1">
    <property type="nucleotide sequence ID" value="NZ_JBIRXV010000001.1"/>
</dbReference>
<comment type="similarity">
    <text evidence="1">Belongs to the thymidylate kinase family.</text>
</comment>
<proteinExistence type="inferred from homology"/>
<evidence type="ECO:0000259" key="5">
    <source>
        <dbReference type="Pfam" id="PF02223"/>
    </source>
</evidence>
<dbReference type="Gene3D" id="3.40.50.300">
    <property type="entry name" value="P-loop containing nucleotide triphosphate hydrolases"/>
    <property type="match status" value="1"/>
</dbReference>
<keyword evidence="7" id="KW-1185">Reference proteome</keyword>
<dbReference type="InterPro" id="IPR039430">
    <property type="entry name" value="Thymidylate_kin-like_dom"/>
</dbReference>
<keyword evidence="3" id="KW-0547">Nucleotide-binding</keyword>
<keyword evidence="4" id="KW-0067">ATP-binding</keyword>
<dbReference type="PANTHER" id="PTHR10344">
    <property type="entry name" value="THYMIDYLATE KINASE"/>
    <property type="match status" value="1"/>
</dbReference>
<feature type="domain" description="Thymidylate kinase-like" evidence="5">
    <location>
        <begin position="62"/>
        <end position="225"/>
    </location>
</feature>
<dbReference type="Pfam" id="PF02223">
    <property type="entry name" value="Thymidylate_kin"/>
    <property type="match status" value="1"/>
</dbReference>
<evidence type="ECO:0000256" key="1">
    <source>
        <dbReference type="ARBA" id="ARBA00009776"/>
    </source>
</evidence>
<evidence type="ECO:0000313" key="6">
    <source>
        <dbReference type="EMBL" id="MFI2318867.1"/>
    </source>
</evidence>
<name>A0ABW7W814_9NOCA</name>
<dbReference type="InterPro" id="IPR027417">
    <property type="entry name" value="P-loop_NTPase"/>
</dbReference>
<dbReference type="Proteomes" id="UP001611450">
    <property type="component" value="Unassembled WGS sequence"/>
</dbReference>
<organism evidence="6 7">
    <name type="scientific">Nocardia beijingensis</name>
    <dbReference type="NCBI Taxonomy" id="95162"/>
    <lineage>
        <taxon>Bacteria</taxon>
        <taxon>Bacillati</taxon>
        <taxon>Actinomycetota</taxon>
        <taxon>Actinomycetes</taxon>
        <taxon>Mycobacteriales</taxon>
        <taxon>Nocardiaceae</taxon>
        <taxon>Nocardia</taxon>
    </lineage>
</organism>
<reference evidence="6 7" key="1">
    <citation type="submission" date="2024-10" db="EMBL/GenBank/DDBJ databases">
        <title>The Natural Products Discovery Center: Release of the First 8490 Sequenced Strains for Exploring Actinobacteria Biosynthetic Diversity.</title>
        <authorList>
            <person name="Kalkreuter E."/>
            <person name="Kautsar S.A."/>
            <person name="Yang D."/>
            <person name="Bader C.D."/>
            <person name="Teijaro C.N."/>
            <person name="Fluegel L."/>
            <person name="Davis C.M."/>
            <person name="Simpson J.R."/>
            <person name="Lauterbach L."/>
            <person name="Steele A.D."/>
            <person name="Gui C."/>
            <person name="Meng S."/>
            <person name="Li G."/>
            <person name="Viehrig K."/>
            <person name="Ye F."/>
            <person name="Su P."/>
            <person name="Kiefer A.F."/>
            <person name="Nichols A."/>
            <person name="Cepeda A.J."/>
            <person name="Yan W."/>
            <person name="Fan B."/>
            <person name="Jiang Y."/>
            <person name="Adhikari A."/>
            <person name="Zheng C.-J."/>
            <person name="Schuster L."/>
            <person name="Cowan T.M."/>
            <person name="Smanski M.J."/>
            <person name="Chevrette M.G."/>
            <person name="De Carvalho L.P.S."/>
            <person name="Shen B."/>
        </authorList>
    </citation>
    <scope>NUCLEOTIDE SEQUENCE [LARGE SCALE GENOMIC DNA]</scope>
    <source>
        <strain evidence="6 7">NPDC019626</strain>
    </source>
</reference>
<gene>
    <name evidence="6" type="ORF">ACH47G_00085</name>
</gene>
<dbReference type="PANTHER" id="PTHR10344:SF4">
    <property type="entry name" value="UMP-CMP KINASE 2, MITOCHONDRIAL"/>
    <property type="match status" value="1"/>
</dbReference>
<dbReference type="EMBL" id="JBIRXV010000001">
    <property type="protein sequence ID" value="MFI2318867.1"/>
    <property type="molecule type" value="Genomic_DNA"/>
</dbReference>
<dbReference type="SUPFAM" id="SSF52540">
    <property type="entry name" value="P-loop containing nucleoside triphosphate hydrolases"/>
    <property type="match status" value="1"/>
</dbReference>
<evidence type="ECO:0000256" key="2">
    <source>
        <dbReference type="ARBA" id="ARBA00017144"/>
    </source>
</evidence>
<evidence type="ECO:0000256" key="4">
    <source>
        <dbReference type="ARBA" id="ARBA00022840"/>
    </source>
</evidence>
<evidence type="ECO:0000256" key="3">
    <source>
        <dbReference type="ARBA" id="ARBA00022741"/>
    </source>
</evidence>
<accession>A0ABW7W814</accession>